<gene>
    <name evidence="1" type="ORF">SAMN05421872_102200</name>
</gene>
<dbReference type="InterPro" id="IPR001343">
    <property type="entry name" value="Hemolysn_Ca-bd"/>
</dbReference>
<dbReference type="EMBL" id="FMZM01000002">
    <property type="protein sequence ID" value="SDC40996.1"/>
    <property type="molecule type" value="Genomic_DNA"/>
</dbReference>
<keyword evidence="2" id="KW-1185">Reference proteome</keyword>
<dbReference type="AlphaFoldDB" id="A0A1G6LEI6"/>
<dbReference type="Pfam" id="PF17963">
    <property type="entry name" value="Big_9"/>
    <property type="match status" value="4"/>
</dbReference>
<proteinExistence type="predicted"/>
<accession>A0A1G6LEI6</accession>
<dbReference type="GO" id="GO:0005509">
    <property type="term" value="F:calcium ion binding"/>
    <property type="evidence" value="ECO:0007669"/>
    <property type="project" value="InterPro"/>
</dbReference>
<dbReference type="Gene3D" id="2.150.10.10">
    <property type="entry name" value="Serralysin-like metalloprotease, C-terminal"/>
    <property type="match status" value="1"/>
</dbReference>
<dbReference type="SUPFAM" id="SSF51120">
    <property type="entry name" value="beta-Roll"/>
    <property type="match status" value="1"/>
</dbReference>
<reference evidence="1 2" key="1">
    <citation type="submission" date="2016-10" db="EMBL/GenBank/DDBJ databases">
        <authorList>
            <person name="de Groot N.N."/>
        </authorList>
    </citation>
    <scope>NUCLEOTIDE SEQUENCE [LARGE SCALE GENOMIC DNA]</scope>
    <source>
        <strain evidence="1 2">CGMCC 4.6858</strain>
    </source>
</reference>
<organism evidence="1 2">
    <name type="scientific">Nocardioides lianchengensis</name>
    <dbReference type="NCBI Taxonomy" id="1045774"/>
    <lineage>
        <taxon>Bacteria</taxon>
        <taxon>Bacillati</taxon>
        <taxon>Actinomycetota</taxon>
        <taxon>Actinomycetes</taxon>
        <taxon>Propionibacteriales</taxon>
        <taxon>Nocardioidaceae</taxon>
        <taxon>Nocardioides</taxon>
    </lineage>
</organism>
<dbReference type="STRING" id="1045774.SAMN05421872_102200"/>
<dbReference type="Gene3D" id="2.60.40.3440">
    <property type="match status" value="2"/>
</dbReference>
<name>A0A1G6LEI6_9ACTN</name>
<protein>
    <submittedName>
        <fullName evidence="1">Hemolysin-type calcium-binding repeat-containing protein</fullName>
    </submittedName>
</protein>
<dbReference type="OrthoDB" id="9796385at2"/>
<dbReference type="InterPro" id="IPR011049">
    <property type="entry name" value="Serralysin-like_metalloprot_C"/>
</dbReference>
<dbReference type="RefSeq" id="WP_139175410.1">
    <property type="nucleotide sequence ID" value="NZ_FMZM01000002.1"/>
</dbReference>
<evidence type="ECO:0000313" key="2">
    <source>
        <dbReference type="Proteomes" id="UP000199034"/>
    </source>
</evidence>
<sequence length="942" mass="98784">MRRRPGVVAGALLAALLVPVPTVAQADPPAPAAGLPPLVEDAVITTISGGTASLRLANLLVSSGRWPIRFAVSAPEHGVLTGDCASGFCVYTPDAGHVGLEKLRVVVTGAAGAAEATYWITTRPNLAPVAFDDRIVLDDGTPALFDLKIDDDGGPQGSRAVEIVSAPRHGTLVCRESRQCTYNPVPGYRGPDAATYRYRDGGLTSAPATIAFAVEANRPPQLLDQVVMVRAGDSLPVYANATDTDRAPLTTELVDPPAHGTVTDCGPAGCTYEAEPGHLGADEFTWRAGDGRAWSPPARVLVSVRGNVAPYAYDEMASAPAPGATSRHAPASDVDGDRLAYQLVRPPAVGTATCDDVCAFTAPEEGVTEPVSLDYRASDGKRWTRTATITWQPVPVDTLALSGSVSRLHALNDRTTRLSLGARYTPGSTGRSVEIVDAPAHGTVTGCDETFCDLVPDPGFVGEDRMAWRATDSVGPGEVVTSAITVSAAGVPRVDGGATRKLPQGQSRLVRFEVSERDGDPTHLVIERQPAHGRVEHCSGTTCVYTTDPDHVGPDSFTWRAEDRSGTSATVTTAVQVDADAPPSVRPVTVAATAGRASTVLLPDGVDPNGFPVRTRVETLPRRGALRCAGPACTYLADPGAGGTDTFTVVGHDGTRTSAAAVVTVNVRPDTPPTVLDRVAVQYEADQPGAGIWLPASDPGSDQPLSAQIVEQPPHGRLHSCWELRCSYEPDPGFVGRDVFSWRATDGRRLSPIVTQRIIVGTPPPPDLVLSRATASAREAGVGRAVRLATTVRAIGDDAVHLSVEHVIPRGVVVDRGSLPGGCRLRSVSVICAQDVLGAGTSRTFVLRGYAVAPGDLAMTVQARSDQLAARFLRHRLRVSGHACTIVGTGGRDRLRGTRGNDVICGLDGDDVLRGRRGNDVLIGGDGRDRLVGGPGRDRLRQ</sequence>
<dbReference type="InterPro" id="IPR018511">
    <property type="entry name" value="Hemolysin-typ_Ca-bd_CS"/>
</dbReference>
<evidence type="ECO:0000313" key="1">
    <source>
        <dbReference type="EMBL" id="SDC40996.1"/>
    </source>
</evidence>
<dbReference type="Proteomes" id="UP000199034">
    <property type="component" value="Unassembled WGS sequence"/>
</dbReference>
<dbReference type="Pfam" id="PF00353">
    <property type="entry name" value="HemolysinCabind"/>
    <property type="match status" value="1"/>
</dbReference>
<dbReference type="PROSITE" id="PS00330">
    <property type="entry name" value="HEMOLYSIN_CALCIUM"/>
    <property type="match status" value="2"/>
</dbReference>